<organism evidence="1 2">
    <name type="scientific">Portunus trituberculatus</name>
    <name type="common">Swimming crab</name>
    <name type="synonym">Neptunus trituberculatus</name>
    <dbReference type="NCBI Taxonomy" id="210409"/>
    <lineage>
        <taxon>Eukaryota</taxon>
        <taxon>Metazoa</taxon>
        <taxon>Ecdysozoa</taxon>
        <taxon>Arthropoda</taxon>
        <taxon>Crustacea</taxon>
        <taxon>Multicrustacea</taxon>
        <taxon>Malacostraca</taxon>
        <taxon>Eumalacostraca</taxon>
        <taxon>Eucarida</taxon>
        <taxon>Decapoda</taxon>
        <taxon>Pleocyemata</taxon>
        <taxon>Brachyura</taxon>
        <taxon>Eubrachyura</taxon>
        <taxon>Portunoidea</taxon>
        <taxon>Portunidae</taxon>
        <taxon>Portuninae</taxon>
        <taxon>Portunus</taxon>
    </lineage>
</organism>
<name>A0A5B7JE28_PORTR</name>
<sequence>MEEFDEFEDLFLDEEYYRPPVLHPLYCPRVRNPLADIIPLIGATVVTLMDSSIQDRQFRDQWKPQSADAPARP</sequence>
<keyword evidence="2" id="KW-1185">Reference proteome</keyword>
<accession>A0A5B7JE28</accession>
<comment type="caution">
    <text evidence="1">The sequence shown here is derived from an EMBL/GenBank/DDBJ whole genome shotgun (WGS) entry which is preliminary data.</text>
</comment>
<evidence type="ECO:0000313" key="1">
    <source>
        <dbReference type="EMBL" id="MPC91228.1"/>
    </source>
</evidence>
<protein>
    <submittedName>
        <fullName evidence="1">Uncharacterized protein</fullName>
    </submittedName>
</protein>
<gene>
    <name evidence="1" type="ORF">E2C01_086252</name>
</gene>
<dbReference type="AlphaFoldDB" id="A0A5B7JE28"/>
<evidence type="ECO:0000313" key="2">
    <source>
        <dbReference type="Proteomes" id="UP000324222"/>
    </source>
</evidence>
<dbReference type="Proteomes" id="UP000324222">
    <property type="component" value="Unassembled WGS sequence"/>
</dbReference>
<proteinExistence type="predicted"/>
<dbReference type="EMBL" id="VSRR010087037">
    <property type="protein sequence ID" value="MPC91228.1"/>
    <property type="molecule type" value="Genomic_DNA"/>
</dbReference>
<reference evidence="1 2" key="1">
    <citation type="submission" date="2019-05" db="EMBL/GenBank/DDBJ databases">
        <title>Another draft genome of Portunus trituberculatus and its Hox gene families provides insights of decapod evolution.</title>
        <authorList>
            <person name="Jeong J.-H."/>
            <person name="Song I."/>
            <person name="Kim S."/>
            <person name="Choi T."/>
            <person name="Kim D."/>
            <person name="Ryu S."/>
            <person name="Kim W."/>
        </authorList>
    </citation>
    <scope>NUCLEOTIDE SEQUENCE [LARGE SCALE GENOMIC DNA]</scope>
    <source>
        <tissue evidence="1">Muscle</tissue>
    </source>
</reference>
<dbReference type="OrthoDB" id="6379513at2759"/>